<protein>
    <recommendedName>
        <fullName evidence="7">C4-dicarboxylate ABC transporter substrate-binding protein</fullName>
    </recommendedName>
</protein>
<dbReference type="InterPro" id="IPR018389">
    <property type="entry name" value="DctP_fam"/>
</dbReference>
<dbReference type="Pfam" id="PF03480">
    <property type="entry name" value="DctP"/>
    <property type="match status" value="1"/>
</dbReference>
<evidence type="ECO:0000256" key="3">
    <source>
        <dbReference type="ARBA" id="ARBA00022729"/>
    </source>
</evidence>
<gene>
    <name evidence="5" type="ORF">CKA81_11930</name>
</gene>
<dbReference type="InterPro" id="IPR038404">
    <property type="entry name" value="TRAP_DctP_sf"/>
</dbReference>
<feature type="signal peptide" evidence="4">
    <location>
        <begin position="1"/>
        <end position="27"/>
    </location>
</feature>
<dbReference type="AlphaFoldDB" id="A0A410GDW3"/>
<dbReference type="PANTHER" id="PTHR33376:SF7">
    <property type="entry name" value="C4-DICARBOXYLATE-BINDING PROTEIN DCTB"/>
    <property type="match status" value="1"/>
</dbReference>
<feature type="chain" id="PRO_5019296830" description="C4-dicarboxylate ABC transporter substrate-binding protein" evidence="4">
    <location>
        <begin position="28"/>
        <end position="331"/>
    </location>
</feature>
<keyword evidence="3 4" id="KW-0732">Signal</keyword>
<dbReference type="GO" id="GO:0055085">
    <property type="term" value="P:transmembrane transport"/>
    <property type="evidence" value="ECO:0007669"/>
    <property type="project" value="InterPro"/>
</dbReference>
<accession>A0A410GDW3</accession>
<sequence>MSKQVKRLAATAFVAISLVAGYGTSSAAPEAVLKLAHDQKPDDGYGPGVAKFVEILQQKVGDRVKIDVFDNGVLGNERDVTEGLTLGSQEMSVTTFGVLTNYEPKLAVMNLPFIFKNWGQVNAVLNQGVMDETFAQLEEDKGLKALGVYALGFRNVGTNVAPITSIESFKGLKIRVPQAPLFIDTFKILGANPTPLPWGELYTAMQTKVVDAFENSSPVVEQFRMDEVTKFLSKTGHSWEGGVLLISAAKFNSLPKDIQDAMVAAGQESAKYQRGLIQQQVDEVETRLAAAGMQVNTLDVTPLQDKVAPMYKQFSDQNDAAALVDKVRTAK</sequence>
<dbReference type="NCBIfam" id="TIGR00787">
    <property type="entry name" value="dctP"/>
    <property type="match status" value="1"/>
</dbReference>
<dbReference type="EMBL" id="CP022987">
    <property type="protein sequence ID" value="QAA94459.1"/>
    <property type="molecule type" value="Genomic_DNA"/>
</dbReference>
<dbReference type="GO" id="GO:0030288">
    <property type="term" value="C:outer membrane-bounded periplasmic space"/>
    <property type="evidence" value="ECO:0007669"/>
    <property type="project" value="InterPro"/>
</dbReference>
<evidence type="ECO:0000256" key="1">
    <source>
        <dbReference type="ARBA" id="ARBA00009023"/>
    </source>
</evidence>
<dbReference type="CDD" id="cd13603">
    <property type="entry name" value="PBP2_TRAP_Siap_TeaA_like"/>
    <property type="match status" value="1"/>
</dbReference>
<evidence type="ECO:0000313" key="6">
    <source>
        <dbReference type="Proteomes" id="UP000283474"/>
    </source>
</evidence>
<comment type="similarity">
    <text evidence="1">Belongs to the bacterial solute-binding protein 7 family.</text>
</comment>
<dbReference type="PIRSF" id="PIRSF006470">
    <property type="entry name" value="DctB"/>
    <property type="match status" value="1"/>
</dbReference>
<dbReference type="InterPro" id="IPR004682">
    <property type="entry name" value="TRAP_DctP"/>
</dbReference>
<name>A0A410GDW3_9BURK</name>
<dbReference type="RefSeq" id="WP_128355454.1">
    <property type="nucleotide sequence ID" value="NZ_CP022987.1"/>
</dbReference>
<evidence type="ECO:0000256" key="2">
    <source>
        <dbReference type="ARBA" id="ARBA00022448"/>
    </source>
</evidence>
<dbReference type="Proteomes" id="UP000283474">
    <property type="component" value="Chromosome"/>
</dbReference>
<evidence type="ECO:0000313" key="5">
    <source>
        <dbReference type="EMBL" id="QAA94459.1"/>
    </source>
</evidence>
<dbReference type="KEGG" id="pus:CKA81_11930"/>
<evidence type="ECO:0000256" key="4">
    <source>
        <dbReference type="SAM" id="SignalP"/>
    </source>
</evidence>
<dbReference type="OrthoDB" id="9794826at2"/>
<keyword evidence="2" id="KW-0813">Transport</keyword>
<evidence type="ECO:0008006" key="7">
    <source>
        <dbReference type="Google" id="ProtNLM"/>
    </source>
</evidence>
<organism evidence="5 6">
    <name type="scientific">Pollutimonas thiosulfatoxidans</name>
    <dbReference type="NCBI Taxonomy" id="2028345"/>
    <lineage>
        <taxon>Bacteria</taxon>
        <taxon>Pseudomonadati</taxon>
        <taxon>Pseudomonadota</taxon>
        <taxon>Betaproteobacteria</taxon>
        <taxon>Burkholderiales</taxon>
        <taxon>Alcaligenaceae</taxon>
        <taxon>Pollutimonas</taxon>
    </lineage>
</organism>
<dbReference type="PANTHER" id="PTHR33376">
    <property type="match status" value="1"/>
</dbReference>
<proteinExistence type="inferred from homology"/>
<reference evidence="5 6" key="1">
    <citation type="submission" date="2017-08" db="EMBL/GenBank/DDBJ databases">
        <authorList>
            <person name="Park S.-J."/>
            <person name="Kim H."/>
        </authorList>
    </citation>
    <scope>NUCLEOTIDE SEQUENCE [LARGE SCALE GENOMIC DNA]</scope>
    <source>
        <strain evidence="6">ye3</strain>
    </source>
</reference>
<dbReference type="NCBIfam" id="NF037995">
    <property type="entry name" value="TRAP_S1"/>
    <property type="match status" value="1"/>
</dbReference>
<dbReference type="Gene3D" id="3.40.190.170">
    <property type="entry name" value="Bacterial extracellular solute-binding protein, family 7"/>
    <property type="match status" value="1"/>
</dbReference>
<dbReference type="SUPFAM" id="SSF53850">
    <property type="entry name" value="Periplasmic binding protein-like II"/>
    <property type="match status" value="1"/>
</dbReference>
<keyword evidence="6" id="KW-1185">Reference proteome</keyword>